<dbReference type="EMBL" id="CP146016">
    <property type="protein sequence ID" value="WWQ60319.1"/>
    <property type="molecule type" value="Genomic_DNA"/>
</dbReference>
<dbReference type="RefSeq" id="WP_338600899.1">
    <property type="nucleotide sequence ID" value="NZ_CP146016.1"/>
</dbReference>
<keyword evidence="5 10" id="KW-0378">Hydrolase</keyword>
<dbReference type="EC" id="3.6.1.66" evidence="10"/>
<dbReference type="PANTHER" id="PTHR11067:SF9">
    <property type="entry name" value="INOSINE TRIPHOSPHATE PYROPHOSPHATASE"/>
    <property type="match status" value="1"/>
</dbReference>
<evidence type="ECO:0000313" key="13">
    <source>
        <dbReference type="Proteomes" id="UP001432202"/>
    </source>
</evidence>
<dbReference type="PANTHER" id="PTHR11067">
    <property type="entry name" value="INOSINE TRIPHOSPHATE PYROPHOSPHATASE/HAM1 PROTEIN"/>
    <property type="match status" value="1"/>
</dbReference>
<feature type="binding site" evidence="10">
    <location>
        <begin position="11"/>
        <end position="16"/>
    </location>
    <ligand>
        <name>substrate</name>
    </ligand>
</feature>
<dbReference type="Gene3D" id="3.90.950.10">
    <property type="match status" value="1"/>
</dbReference>
<reference evidence="12 13" key="1">
    <citation type="submission" date="2024-02" db="EMBL/GenBank/DDBJ databases">
        <title>STSV induces naive adaptation in Sulfolobus.</title>
        <authorList>
            <person name="Xiang X."/>
            <person name="Song M."/>
        </authorList>
    </citation>
    <scope>NUCLEOTIDE SEQUENCE [LARGE SCALE GENOMIC DNA]</scope>
    <source>
        <strain evidence="12 13">RT2</strain>
    </source>
</reference>
<feature type="active site" description="Proton acceptor" evidence="10">
    <location>
        <position position="69"/>
    </location>
</feature>
<dbReference type="InterPro" id="IPR002637">
    <property type="entry name" value="RdgB/HAM1"/>
</dbReference>
<dbReference type="FunFam" id="3.90.950.10:FF:000001">
    <property type="entry name" value="dITP/XTP pyrophosphatase"/>
    <property type="match status" value="1"/>
</dbReference>
<dbReference type="SUPFAM" id="SSF52972">
    <property type="entry name" value="ITPase-like"/>
    <property type="match status" value="1"/>
</dbReference>
<dbReference type="NCBIfam" id="TIGR00042">
    <property type="entry name" value="RdgB/HAM1 family non-canonical purine NTP pyrophosphatase"/>
    <property type="match status" value="1"/>
</dbReference>
<dbReference type="AlphaFoldDB" id="A0AAX4L027"/>
<dbReference type="GO" id="GO:0046872">
    <property type="term" value="F:metal ion binding"/>
    <property type="evidence" value="ECO:0007669"/>
    <property type="project" value="UniProtKB-KW"/>
</dbReference>
<dbReference type="HAMAP" id="MF_01405">
    <property type="entry name" value="Non_canon_purine_NTPase"/>
    <property type="match status" value="1"/>
</dbReference>
<feature type="binding site" evidence="10">
    <location>
        <position position="70"/>
    </location>
    <ligand>
        <name>substrate</name>
    </ligand>
</feature>
<gene>
    <name evidence="12" type="ORF">V6M85_12895</name>
</gene>
<dbReference type="GO" id="GO:0005737">
    <property type="term" value="C:cytoplasm"/>
    <property type="evidence" value="ECO:0007669"/>
    <property type="project" value="TreeGrafter"/>
</dbReference>
<evidence type="ECO:0000256" key="4">
    <source>
        <dbReference type="ARBA" id="ARBA00022741"/>
    </source>
</evidence>
<keyword evidence="3 10" id="KW-0479">Metal-binding</keyword>
<organism evidence="12 13">
    <name type="scientific">Sulfolobus tengchongensis</name>
    <dbReference type="NCBI Taxonomy" id="207809"/>
    <lineage>
        <taxon>Archaea</taxon>
        <taxon>Thermoproteota</taxon>
        <taxon>Thermoprotei</taxon>
        <taxon>Sulfolobales</taxon>
        <taxon>Sulfolobaceae</taxon>
        <taxon>Sulfolobus</taxon>
    </lineage>
</organism>
<dbReference type="GO" id="GO:0036222">
    <property type="term" value="F:XTP diphosphatase activity"/>
    <property type="evidence" value="ECO:0007669"/>
    <property type="project" value="UniProtKB-UniRule"/>
</dbReference>
<sequence length="193" mass="22006">MRKDVKIGLVTSNENKFIELKEIARKFNIELELLKGEKVEIQSNNLEEISKTSAYLAYLTFKQPLIVDDSGLFIEALNNFPGPYTSYVKNTIGLKGILKLLEGVKNRSAYFVTVLTFIDGKTIRTFEGRIKGVISEEMRGNFGFGFDPIFIPEGESRTFAEMTLEEKNKYSHRSKAFAKFADFLNSYLENIES</sequence>
<keyword evidence="4 10" id="KW-0547">Nucleotide-binding</keyword>
<comment type="cofactor">
    <cofactor evidence="10">
        <name>Mg(2+)</name>
        <dbReference type="ChEBI" id="CHEBI:18420"/>
    </cofactor>
    <text evidence="10">Binds 1 Mg(2+) ion per subunit.</text>
</comment>
<dbReference type="NCBIfam" id="NF011396">
    <property type="entry name" value="PRK14821.1"/>
    <property type="match status" value="1"/>
</dbReference>
<evidence type="ECO:0000256" key="1">
    <source>
        <dbReference type="ARBA" id="ARBA00008023"/>
    </source>
</evidence>
<evidence type="ECO:0000256" key="2">
    <source>
        <dbReference type="ARBA" id="ARBA00011738"/>
    </source>
</evidence>
<comment type="function">
    <text evidence="10">Pyrophosphatase that catalyzes the hydrolysis of nucleoside triphosphates to their monophosphate derivatives, with a high preference for the non-canonical purine nucleotides XTP (xanthosine triphosphate), dITP (deoxyinosine triphosphate) and ITP. Seems to function as a house-cleaning enzyme that removes non-canonical purine nucleotides from the nucleotide pool, thus preventing their incorporation into DNA/RNA and avoiding chromosomal lesions.</text>
</comment>
<keyword evidence="7 10" id="KW-0546">Nucleotide metabolism</keyword>
<evidence type="ECO:0000256" key="9">
    <source>
        <dbReference type="ARBA" id="ARBA00052017"/>
    </source>
</evidence>
<dbReference type="InterPro" id="IPR020922">
    <property type="entry name" value="dITP/XTP_pyrophosphatase"/>
</dbReference>
<dbReference type="InterPro" id="IPR029001">
    <property type="entry name" value="ITPase-like_fam"/>
</dbReference>
<accession>A0AAX4L027</accession>
<dbReference type="Proteomes" id="UP001432202">
    <property type="component" value="Chromosome"/>
</dbReference>
<feature type="binding site" evidence="10">
    <location>
        <begin position="172"/>
        <end position="173"/>
    </location>
    <ligand>
        <name>substrate</name>
    </ligand>
</feature>
<proteinExistence type="inferred from homology"/>
<evidence type="ECO:0000256" key="10">
    <source>
        <dbReference type="HAMAP-Rule" id="MF_01405"/>
    </source>
</evidence>
<dbReference type="GeneID" id="89337682"/>
<dbReference type="GO" id="GO:0036220">
    <property type="term" value="F:ITP diphosphatase activity"/>
    <property type="evidence" value="ECO:0007669"/>
    <property type="project" value="UniProtKB-UniRule"/>
</dbReference>
<evidence type="ECO:0000256" key="5">
    <source>
        <dbReference type="ARBA" id="ARBA00022801"/>
    </source>
</evidence>
<dbReference type="GO" id="GO:0035870">
    <property type="term" value="F:dITP diphosphatase activity"/>
    <property type="evidence" value="ECO:0007669"/>
    <property type="project" value="UniProtKB-UniRule"/>
</dbReference>
<feature type="binding site" evidence="10">
    <location>
        <begin position="144"/>
        <end position="147"/>
    </location>
    <ligand>
        <name>substrate</name>
    </ligand>
</feature>
<protein>
    <recommendedName>
        <fullName evidence="10">dITP/XTP pyrophosphatase</fullName>
        <ecNumber evidence="10">3.6.1.66</ecNumber>
    </recommendedName>
    <alternativeName>
        <fullName evidence="10">Non-canonical purine NTP pyrophosphatase</fullName>
    </alternativeName>
    <alternativeName>
        <fullName evidence="10">Non-standard purine NTP pyrophosphatase</fullName>
    </alternativeName>
    <alternativeName>
        <fullName evidence="10">Nucleoside-triphosphate diphosphatase</fullName>
    </alternativeName>
    <alternativeName>
        <fullName evidence="10">Nucleoside-triphosphate pyrophosphatase</fullName>
        <shortName evidence="10">NTPase</shortName>
    </alternativeName>
</protein>
<evidence type="ECO:0000256" key="6">
    <source>
        <dbReference type="ARBA" id="ARBA00022842"/>
    </source>
</evidence>
<feature type="binding site" evidence="10">
    <location>
        <position position="167"/>
    </location>
    <ligand>
        <name>substrate</name>
    </ligand>
</feature>
<comment type="catalytic activity">
    <reaction evidence="10">
        <text>ITP + H2O = IMP + diphosphate + H(+)</text>
        <dbReference type="Rhea" id="RHEA:29399"/>
        <dbReference type="ChEBI" id="CHEBI:15377"/>
        <dbReference type="ChEBI" id="CHEBI:15378"/>
        <dbReference type="ChEBI" id="CHEBI:33019"/>
        <dbReference type="ChEBI" id="CHEBI:58053"/>
        <dbReference type="ChEBI" id="CHEBI:61402"/>
        <dbReference type="EC" id="3.6.1.66"/>
    </reaction>
</comment>
<dbReference type="GO" id="GO:0017111">
    <property type="term" value="F:ribonucleoside triphosphate phosphatase activity"/>
    <property type="evidence" value="ECO:0007669"/>
    <property type="project" value="InterPro"/>
</dbReference>
<dbReference type="GO" id="GO:0000166">
    <property type="term" value="F:nucleotide binding"/>
    <property type="evidence" value="ECO:0007669"/>
    <property type="project" value="UniProtKB-KW"/>
</dbReference>
<keyword evidence="6 10" id="KW-0460">Magnesium</keyword>
<keyword evidence="13" id="KW-1185">Reference proteome</keyword>
<evidence type="ECO:0000313" key="12">
    <source>
        <dbReference type="EMBL" id="WWQ60319.1"/>
    </source>
</evidence>
<name>A0AAX4L027_9CREN</name>
<feature type="binding site" evidence="10">
    <location>
        <position position="69"/>
    </location>
    <ligand>
        <name>Mg(2+)</name>
        <dbReference type="ChEBI" id="CHEBI:18420"/>
    </ligand>
</feature>
<comment type="subunit">
    <text evidence="2 10">Homodimer.</text>
</comment>
<dbReference type="Pfam" id="PF01725">
    <property type="entry name" value="Ham1p_like"/>
    <property type="match status" value="1"/>
</dbReference>
<comment type="similarity">
    <text evidence="1 10 11">Belongs to the HAM1 NTPase family.</text>
</comment>
<comment type="catalytic activity">
    <reaction evidence="8 10">
        <text>dITP + H2O = dIMP + diphosphate + H(+)</text>
        <dbReference type="Rhea" id="RHEA:28342"/>
        <dbReference type="ChEBI" id="CHEBI:15377"/>
        <dbReference type="ChEBI" id="CHEBI:15378"/>
        <dbReference type="ChEBI" id="CHEBI:33019"/>
        <dbReference type="ChEBI" id="CHEBI:61194"/>
        <dbReference type="ChEBI" id="CHEBI:61382"/>
        <dbReference type="EC" id="3.6.1.66"/>
    </reaction>
</comment>
<comment type="catalytic activity">
    <reaction evidence="9 10">
        <text>XTP + H2O = XMP + diphosphate + H(+)</text>
        <dbReference type="Rhea" id="RHEA:28610"/>
        <dbReference type="ChEBI" id="CHEBI:15377"/>
        <dbReference type="ChEBI" id="CHEBI:15378"/>
        <dbReference type="ChEBI" id="CHEBI:33019"/>
        <dbReference type="ChEBI" id="CHEBI:57464"/>
        <dbReference type="ChEBI" id="CHEBI:61314"/>
        <dbReference type="EC" id="3.6.1.66"/>
    </reaction>
</comment>
<dbReference type="GO" id="GO:0009146">
    <property type="term" value="P:purine nucleoside triphosphate catabolic process"/>
    <property type="evidence" value="ECO:0007669"/>
    <property type="project" value="UniProtKB-UniRule"/>
</dbReference>
<evidence type="ECO:0000256" key="7">
    <source>
        <dbReference type="ARBA" id="ARBA00023080"/>
    </source>
</evidence>
<evidence type="ECO:0000256" key="11">
    <source>
        <dbReference type="RuleBase" id="RU003781"/>
    </source>
</evidence>
<feature type="binding site" evidence="10">
    <location>
        <position position="40"/>
    </location>
    <ligand>
        <name>Mg(2+)</name>
        <dbReference type="ChEBI" id="CHEBI:18420"/>
    </ligand>
</feature>
<evidence type="ECO:0000256" key="8">
    <source>
        <dbReference type="ARBA" id="ARBA00051875"/>
    </source>
</evidence>
<dbReference type="GO" id="GO:0009117">
    <property type="term" value="P:nucleotide metabolic process"/>
    <property type="evidence" value="ECO:0007669"/>
    <property type="project" value="UniProtKB-KW"/>
</dbReference>
<evidence type="ECO:0000256" key="3">
    <source>
        <dbReference type="ARBA" id="ARBA00022723"/>
    </source>
</evidence>
<dbReference type="CDD" id="cd00515">
    <property type="entry name" value="HAM1"/>
    <property type="match status" value="1"/>
</dbReference>